<keyword evidence="2" id="KW-0109">Calcium transport</keyword>
<dbReference type="Pfam" id="PF00622">
    <property type="entry name" value="SPRY"/>
    <property type="match status" value="2"/>
</dbReference>
<dbReference type="CDD" id="cd12879">
    <property type="entry name" value="SPRY3_RyR"/>
    <property type="match status" value="1"/>
</dbReference>
<dbReference type="Gene3D" id="6.20.350.10">
    <property type="match status" value="1"/>
</dbReference>
<dbReference type="PANTHER" id="PTHR46399">
    <property type="entry name" value="B30.2/SPRY DOMAIN-CONTAINING PROTEIN"/>
    <property type="match status" value="1"/>
</dbReference>
<feature type="domain" description="B30.2/SPRY" evidence="7">
    <location>
        <begin position="1049"/>
        <end position="1247"/>
    </location>
</feature>
<feature type="region of interest" description="Disordered" evidence="6">
    <location>
        <begin position="1066"/>
        <end position="1112"/>
    </location>
</feature>
<proteinExistence type="predicted"/>
<dbReference type="InterPro" id="IPR001870">
    <property type="entry name" value="B30.2/SPRY"/>
</dbReference>
<keyword evidence="5" id="KW-0703">Sarcoplasmic reticulum</keyword>
<organism>
    <name type="scientific">Ixodes scapularis</name>
    <name type="common">Black-legged tick</name>
    <name type="synonym">Deer tick</name>
    <dbReference type="NCBI Taxonomy" id="6945"/>
    <lineage>
        <taxon>Eukaryota</taxon>
        <taxon>Metazoa</taxon>
        <taxon>Ecdysozoa</taxon>
        <taxon>Arthropoda</taxon>
        <taxon>Chelicerata</taxon>
        <taxon>Arachnida</taxon>
        <taxon>Acari</taxon>
        <taxon>Parasitiformes</taxon>
        <taxon>Ixodida</taxon>
        <taxon>Ixodoidea</taxon>
        <taxon>Ixodidae</taxon>
        <taxon>Ixodinae</taxon>
        <taxon>Ixodes</taxon>
    </lineage>
</organism>
<dbReference type="EMBL" id="ABJB010518691">
    <property type="status" value="NOT_ANNOTATED_CDS"/>
    <property type="molecule type" value="Genomic_DNA"/>
</dbReference>
<dbReference type="Gene3D" id="1.10.490.160">
    <property type="match status" value="1"/>
</dbReference>
<evidence type="ECO:0000256" key="1">
    <source>
        <dbReference type="ARBA" id="ARBA00004326"/>
    </source>
</evidence>
<protein>
    <submittedName>
        <fullName evidence="8 9">Ryanodine receptor, putative</fullName>
    </submittedName>
</protein>
<name>B7PA36_IXOSC</name>
<feature type="compositionally biased region" description="Pro residues" evidence="6">
    <location>
        <begin position="1032"/>
        <end position="1043"/>
    </location>
</feature>
<dbReference type="InterPro" id="IPR013320">
    <property type="entry name" value="ConA-like_dom_sf"/>
</dbReference>
<dbReference type="EnsemblMetazoa" id="ISCW017057-RA">
    <property type="protein sequence ID" value="ISCW017057-PA"/>
    <property type="gene ID" value="ISCW017057"/>
</dbReference>
<reference evidence="8 10" key="1">
    <citation type="submission" date="2008-03" db="EMBL/GenBank/DDBJ databases">
        <title>Annotation of Ixodes scapularis.</title>
        <authorList>
            <consortium name="Ixodes scapularis Genome Project Consortium"/>
            <person name="Caler E."/>
            <person name="Hannick L.I."/>
            <person name="Bidwell S."/>
            <person name="Joardar V."/>
            <person name="Thiagarajan M."/>
            <person name="Amedeo P."/>
            <person name="Galinsky K.J."/>
            <person name="Schobel S."/>
            <person name="Inman J."/>
            <person name="Hostetler J."/>
            <person name="Miller J."/>
            <person name="Hammond M."/>
            <person name="Megy K."/>
            <person name="Lawson D."/>
            <person name="Kodira C."/>
            <person name="Sutton G."/>
            <person name="Meyer J."/>
            <person name="Hill C.A."/>
            <person name="Birren B."/>
            <person name="Nene V."/>
            <person name="Collins F."/>
            <person name="Alarcon-Chaidez F."/>
            <person name="Wikel S."/>
            <person name="Strausberg R."/>
        </authorList>
    </citation>
    <scope>NUCLEOTIDE SEQUENCE [LARGE SCALE GENOMIC DNA]</scope>
    <source>
        <strain evidence="10">Wikel</strain>
        <strain evidence="8">Wikel colony</strain>
    </source>
</reference>
<dbReference type="GO" id="GO:0014808">
    <property type="term" value="P:release of sequestered calcium ion into cytosol by sarcoplasmic reticulum"/>
    <property type="evidence" value="ECO:0000318"/>
    <property type="project" value="GO_Central"/>
</dbReference>
<keyword evidence="2" id="KW-0813">Transport</keyword>
<keyword evidence="4" id="KW-0106">Calcium</keyword>
<dbReference type="VEuPathDB" id="VectorBase:ISCW017057"/>
<dbReference type="Gene3D" id="2.60.120.920">
    <property type="match status" value="2"/>
</dbReference>
<dbReference type="InterPro" id="IPR003877">
    <property type="entry name" value="SPRY_dom"/>
</dbReference>
<evidence type="ECO:0000313" key="8">
    <source>
        <dbReference type="EMBL" id="EEC03458.1"/>
    </source>
</evidence>
<dbReference type="VEuPathDB" id="VectorBase:ISCP_021031"/>
<dbReference type="GO" id="GO:0033017">
    <property type="term" value="C:sarcoplasmic reticulum membrane"/>
    <property type="evidence" value="ECO:0000318"/>
    <property type="project" value="GO_Central"/>
</dbReference>
<dbReference type="InterPro" id="IPR035762">
    <property type="entry name" value="SPRY3_RyR"/>
</dbReference>
<keyword evidence="3" id="KW-0407">Ion channel</keyword>
<evidence type="ECO:0000259" key="7">
    <source>
        <dbReference type="PROSITE" id="PS50188"/>
    </source>
</evidence>
<dbReference type="GO" id="GO:0034704">
    <property type="term" value="C:calcium channel complex"/>
    <property type="evidence" value="ECO:0000318"/>
    <property type="project" value="GO_Central"/>
</dbReference>
<dbReference type="EMBL" id="ABJB010842039">
    <property type="status" value="NOT_ANNOTATED_CDS"/>
    <property type="molecule type" value="Genomic_DNA"/>
</dbReference>
<dbReference type="InterPro" id="IPR000699">
    <property type="entry name" value="RIH_dom"/>
</dbReference>
<dbReference type="OrthoDB" id="10048651at2759"/>
<dbReference type="EMBL" id="ABJB010752397">
    <property type="status" value="NOT_ANNOTATED_CDS"/>
    <property type="molecule type" value="Genomic_DNA"/>
</dbReference>
<dbReference type="CDD" id="cd12878">
    <property type="entry name" value="SPRY2_RyR"/>
    <property type="match status" value="1"/>
</dbReference>
<dbReference type="InterPro" id="IPR015925">
    <property type="entry name" value="Ryanodine_IP3_receptor"/>
</dbReference>
<gene>
    <name evidence="8" type="ORF">IscW_ISCW017057</name>
</gene>
<reference evidence="9" key="2">
    <citation type="submission" date="2020-05" db="UniProtKB">
        <authorList>
            <consortium name="EnsemblMetazoa"/>
        </authorList>
    </citation>
    <scope>IDENTIFICATION</scope>
    <source>
        <strain evidence="9">wikel</strain>
    </source>
</reference>
<dbReference type="InterPro" id="IPR035764">
    <property type="entry name" value="SPRY2_RyR"/>
</dbReference>
<accession>B7PA36</accession>
<dbReference type="InterPro" id="IPR003032">
    <property type="entry name" value="Ryanodine_rcpt"/>
</dbReference>
<sequence>MSEEGKMDDGLEFSRAQVEESRTARVIRKCGSLFNKFIVNLDAMQNEGATEESAISTIDQDEMIMCFEDLINYFVQPEDDIEHEEKQNKLKALRNRQDLFQEEGILNLILETIDKINTITTSGYLMTAGGEDAGQNWDAISGFLYQLLAAIIKGNHTNCAQFAQPHRLDWLFSRLSSQQASEGTGMLDVLHCVLIDSPEALNIMKEDHIKVIISLLEKHGRDPKVLDVLCSLCVTGKGVAVRSSQNNICDNLLPGRNLLLQTRLVDHHAAQHIRGAGGGGGPVPALVLRGHGGPLRAAEPPGAAPAHRVGQHGGLRALPGGRLQVGRQRPRGRPLLLRLRRGLPLDRCRCAGAAGGPAKWSGGTSVYPSTHSRKLRIFTRRATFSTRSCRTPNVRACRFLLGGDQGKLRYGPPDGHSALVEALLPQQVLTVEPCFQFGDVPKGVLFGPAAISDDAVFVPAPVDTSAIALPNYIESVRDKLAENIHEVWSMKKIDAGWRYAEVRDDNRNVHPCLTSFEHLPPAEKKYDTTLALQTLKTILALGYHITVDKPPARIKTIKLPNDPYLQSNGYKPAPLDVGAISLTPKMEELVDLLSENTHNVWAQERIQHGWTYGLVEASPTRRSPHLVPYKTVDDIIKKANRDTASELVRTLLAYGYVLEPPTADSLEGAQSKVSSVKYDQRTYRAERTYAVTDGKWYFEFEVLTLGVMKVGWAGPNFLPSCELGGDDNSWAFDGFKAAKNHAGGSEVYGKQWQIGDVIGCMLDLHDRTISFSLNGELLLDSLGGETAFSDIPCGEGASYVPACTFGIGQKARLVFGHDVNLLRYFTTCGLQEGYQPFCVNMNRNMTFWYNKDEAVFVNVDDAFHPNVEVSRIPAGGECPPALKIIHKLFESVEKVNYEFLRLSLPVTCHDTLIEEIEKEQRWEEIRRRQRRAQAERKSIRHPGEMVFLRQQQHMLRSGFSMSDVKGVPDGSGSRLRAASSEEALTRIGQPHKGQRSKATTPEPEGKAKRRGKSPFRFFRSKKDEKEEKEPAPAQPAPAAPKAPTPATLAPPMLTVRAPSVQRLTPAGSQLLCPPVPDRPSGLGGGGIPRTGSSRRPSLAPAPPPADDTGDRLDPSVLDLVDEYFYGLRVSRADPSHVYCGWVTTRTVHDGAQHAKVRSLERQNCYMVCAGQLATEISHGEAGSRSANQGMYVGCHIDLATGMLTFSADGHITRHRFKMEPGTKLYPAAFFEATSKEVLQFELGHTPTTLPLSAALLHNTSRHLTPQLPPRLKVQCVQPYVWARVPNVSLRPHALRLSEVRGWSMLCEDPVSMLALHIPEEDRCIDILELIEHERLLNFHAHTLSLYGALCFQGNHRAAHMICSHVDEKQLMYAIQAEYLSGPLRTGFTDLLISLHLEFHAYARSLTQNEFIVPLGPDIRELYQDPLKAHSFTTLECISIRPEMSFSETREQVDSIADLSTPYFPVDALKQFVIEALADAVKKDSRPNRDPIGGSNENLFVPLLKLADKLLLVGLLDDEDLQWLLYLLDPETFDPNYRNAGNGGALGLIDMQVAEGVKLQICYILHHLCDLQMRHRVEAIVSFSDDYVGNLQTDQLRRYIEIKQSDLPSSVAAKKTREFRCSPKEQMRAILGFKHLEEENWDQCPCGEGLREVLSSMHADQLSRLKVATAAEEEAPEKEADGDRSLRQRLMHLVSLVRASEEESGGGEERVTLPEARPSLRGSTPLDVAYSSLMENSELALALREHYLEKIAAYMSRCGLQSNLELIDRGYPDVGWDPVEGERYLDFLRFCVWVNGAFVGDAPVWAYLVARSRRTTLTWERPS</sequence>
<evidence type="ECO:0000256" key="3">
    <source>
        <dbReference type="ARBA" id="ARBA00022673"/>
    </source>
</evidence>
<keyword evidence="3" id="KW-0107">Calcium channel</keyword>
<dbReference type="SMART" id="SM00449">
    <property type="entry name" value="SPRY"/>
    <property type="match status" value="2"/>
</dbReference>
<dbReference type="EMBL" id="ABJB010169094">
    <property type="status" value="NOT_ANNOTATED_CDS"/>
    <property type="molecule type" value="Genomic_DNA"/>
</dbReference>
<evidence type="ECO:0000256" key="6">
    <source>
        <dbReference type="SAM" id="MobiDB-lite"/>
    </source>
</evidence>
<dbReference type="Pfam" id="PF01365">
    <property type="entry name" value="RYDR_ITPR"/>
    <property type="match status" value="2"/>
</dbReference>
<evidence type="ECO:0000256" key="5">
    <source>
        <dbReference type="ARBA" id="ARBA00022951"/>
    </source>
</evidence>
<dbReference type="FunFam" id="1.25.10.30:FF:000002">
    <property type="entry name" value="ryanodine receptor isoform X2"/>
    <property type="match status" value="1"/>
</dbReference>
<dbReference type="EMBL" id="ABJB010568721">
    <property type="status" value="NOT_ANNOTATED_CDS"/>
    <property type="molecule type" value="Genomic_DNA"/>
</dbReference>
<feature type="domain" description="B30.2/SPRY" evidence="7">
    <location>
        <begin position="635"/>
        <end position="820"/>
    </location>
</feature>
<dbReference type="EMBL" id="ABJB010500750">
    <property type="status" value="NOT_ANNOTATED_CDS"/>
    <property type="molecule type" value="Genomic_DNA"/>
</dbReference>
<dbReference type="PRINTS" id="PR00795">
    <property type="entry name" value="RYANODINER"/>
</dbReference>
<dbReference type="InParanoid" id="B7PA36"/>
<keyword evidence="10" id="KW-1185">Reference proteome</keyword>
<feature type="compositionally biased region" description="Basic and acidic residues" evidence="6">
    <location>
        <begin position="1020"/>
        <end position="1030"/>
    </location>
</feature>
<dbReference type="PROSITE" id="PS50188">
    <property type="entry name" value="B302_SPRY"/>
    <property type="match status" value="2"/>
</dbReference>
<dbReference type="Gene3D" id="1.25.10.30">
    <property type="entry name" value="IP3 receptor type 1 binding core, RIH domain"/>
    <property type="match status" value="1"/>
</dbReference>
<dbReference type="GO" id="GO:0042383">
    <property type="term" value="C:sarcolemma"/>
    <property type="evidence" value="ECO:0000318"/>
    <property type="project" value="GO_Central"/>
</dbReference>
<dbReference type="PaxDb" id="6945-B7PA36"/>
<dbReference type="InterPro" id="IPR048581">
    <property type="entry name" value="RYDR_Jsol"/>
</dbReference>
<dbReference type="FunFam" id="2.60.120.920:FF:000003">
    <property type="entry name" value="ryanodine receptor isoform X2"/>
    <property type="match status" value="1"/>
</dbReference>
<dbReference type="EMBL" id="ABJB010636962">
    <property type="status" value="NOT_ANNOTATED_CDS"/>
    <property type="molecule type" value="Genomic_DNA"/>
</dbReference>
<dbReference type="STRING" id="6945.B7PA36"/>
<dbReference type="GO" id="GO:0005790">
    <property type="term" value="C:smooth endoplasmic reticulum"/>
    <property type="evidence" value="ECO:0000318"/>
    <property type="project" value="GO_Central"/>
</dbReference>
<dbReference type="GO" id="GO:0006941">
    <property type="term" value="P:striated muscle contraction"/>
    <property type="evidence" value="ECO:0000318"/>
    <property type="project" value="GO_Central"/>
</dbReference>
<dbReference type="InterPro" id="IPR013333">
    <property type="entry name" value="Ryan_recept"/>
</dbReference>
<dbReference type="EMBL" id="DS668850">
    <property type="protein sequence ID" value="EEC03458.1"/>
    <property type="molecule type" value="Genomic_DNA"/>
</dbReference>
<dbReference type="PANTHER" id="PTHR46399:SF8">
    <property type="entry name" value="B30.2_SPRY DOMAIN-CONTAINING PROTEIN"/>
    <property type="match status" value="1"/>
</dbReference>
<keyword evidence="2" id="KW-0406">Ion transport</keyword>
<dbReference type="InterPro" id="IPR043136">
    <property type="entry name" value="B30.2/SPRY_sf"/>
</dbReference>
<dbReference type="EMBL" id="ABJB010348909">
    <property type="status" value="NOT_ANNOTATED_CDS"/>
    <property type="molecule type" value="Genomic_DNA"/>
</dbReference>
<dbReference type="HOGENOM" id="CLU_237586_0_0_1"/>
<evidence type="ECO:0000313" key="9">
    <source>
        <dbReference type="EnsemblMetazoa" id="ISCW017057-PA"/>
    </source>
</evidence>
<comment type="subcellular location">
    <subcellularLocation>
        <location evidence="1">Sarcoplasmic reticulum membrane</location>
        <topology evidence="1">Multi-pass membrane protein</topology>
    </subcellularLocation>
</comment>
<feature type="region of interest" description="Disordered" evidence="6">
    <location>
        <begin position="960"/>
        <end position="1050"/>
    </location>
</feature>
<keyword evidence="8" id="KW-0675">Receptor</keyword>
<dbReference type="GO" id="GO:0030018">
    <property type="term" value="C:Z disc"/>
    <property type="evidence" value="ECO:0000318"/>
    <property type="project" value="GO_Central"/>
</dbReference>
<dbReference type="Proteomes" id="UP000001555">
    <property type="component" value="Unassembled WGS sequence"/>
</dbReference>
<dbReference type="EMBL" id="ABJB010239471">
    <property type="status" value="NOT_ANNOTATED_CDS"/>
    <property type="molecule type" value="Genomic_DNA"/>
</dbReference>
<evidence type="ECO:0000256" key="4">
    <source>
        <dbReference type="ARBA" id="ARBA00022837"/>
    </source>
</evidence>
<dbReference type="SUPFAM" id="SSF49899">
    <property type="entry name" value="Concanavalin A-like lectins/glucanases"/>
    <property type="match status" value="2"/>
</dbReference>
<dbReference type="Pfam" id="PF02026">
    <property type="entry name" value="RyR"/>
    <property type="match status" value="2"/>
</dbReference>
<evidence type="ECO:0000256" key="2">
    <source>
        <dbReference type="ARBA" id="ARBA00022568"/>
    </source>
</evidence>
<dbReference type="FunFam" id="1.10.490.160:FF:000003">
    <property type="entry name" value="Ryanodine receptor, isoform E"/>
    <property type="match status" value="1"/>
</dbReference>
<dbReference type="GO" id="GO:0005219">
    <property type="term" value="F:ryanodine-sensitive calcium-release channel activity"/>
    <property type="evidence" value="ECO:0000318"/>
    <property type="project" value="GO_Central"/>
</dbReference>
<dbReference type="VEuPathDB" id="VectorBase:ISCI017057"/>
<dbReference type="EMBL" id="ABJB010937875">
    <property type="status" value="NOT_ANNOTATED_CDS"/>
    <property type="molecule type" value="Genomic_DNA"/>
</dbReference>
<evidence type="ECO:0000313" key="10">
    <source>
        <dbReference type="Proteomes" id="UP000001555"/>
    </source>
</evidence>
<dbReference type="Pfam" id="PF21119">
    <property type="entry name" value="RYDR_Jsol"/>
    <property type="match status" value="1"/>
</dbReference>